<keyword evidence="4" id="KW-0564">Palmitate</keyword>
<dbReference type="EMBL" id="CP067420">
    <property type="protein sequence ID" value="QQP92567.1"/>
    <property type="molecule type" value="Genomic_DNA"/>
</dbReference>
<dbReference type="Proteomes" id="UP000595197">
    <property type="component" value="Chromosome"/>
</dbReference>
<keyword evidence="3" id="KW-0472">Membrane</keyword>
<evidence type="ECO:0000313" key="6">
    <source>
        <dbReference type="EMBL" id="QQP92567.1"/>
    </source>
</evidence>
<evidence type="ECO:0000256" key="5">
    <source>
        <dbReference type="ARBA" id="ARBA00023288"/>
    </source>
</evidence>
<reference evidence="6" key="1">
    <citation type="submission" date="2021-02" db="EMBL/GenBank/DDBJ databases">
        <title>Skermanella TT6 skin isolate.</title>
        <authorList>
            <person name="Lee K."/>
            <person name="Ganzorig M."/>
        </authorList>
    </citation>
    <scope>NUCLEOTIDE SEQUENCE</scope>
    <source>
        <strain evidence="6">TT6</strain>
    </source>
</reference>
<sequence length="304" mass="31518">MLSGCATPSTPPTAVQAPAAVADAQKQAALAPPAVKSFKRKVALGRFTNETRYGKALLGGDLDPLGRQTGDMLSSRLVESGRFIVLERPDLAAVKSEQALSGGGNTVGADTLIVGSLTEFGRGAEGQAGFLSNTKRQVARAKVEVRLVDVRTGHAYFSANGTGEAAVEQGTVMGFGSRADYDATLNDRAIAAAISDLLSSLVAKLEERPWRSDILKIDGPRVYISGGTRQGLKPGDRLAVMRSGERVKSAQSGFDLELPPSPVADLVVESTFGDSVTSEGSIARITGGTIPGGNTSGLFVAEAK</sequence>
<dbReference type="PANTHER" id="PTHR41164:SF1">
    <property type="entry name" value="CURLI PRODUCTION ASSEMBLY_TRANSPORT COMPONENT CSGG"/>
    <property type="match status" value="1"/>
</dbReference>
<evidence type="ECO:0000256" key="3">
    <source>
        <dbReference type="ARBA" id="ARBA00023136"/>
    </source>
</evidence>
<evidence type="ECO:0000256" key="2">
    <source>
        <dbReference type="ARBA" id="ARBA00022729"/>
    </source>
</evidence>
<dbReference type="Gene3D" id="3.40.50.10610">
    <property type="entry name" value="ABC-type transport auxiliary lipoprotein component"/>
    <property type="match status" value="1"/>
</dbReference>
<keyword evidence="5" id="KW-0449">Lipoprotein</keyword>
<evidence type="ECO:0000313" key="7">
    <source>
        <dbReference type="Proteomes" id="UP000595197"/>
    </source>
</evidence>
<accession>A0ABX7BJA9</accession>
<protein>
    <submittedName>
        <fullName evidence="6">Curli production assembly protein CsgG</fullName>
    </submittedName>
</protein>
<gene>
    <name evidence="6" type="ORF">IGS68_21810</name>
</gene>
<evidence type="ECO:0000256" key="1">
    <source>
        <dbReference type="ARBA" id="ARBA00022475"/>
    </source>
</evidence>
<proteinExistence type="predicted"/>
<organism evidence="6 7">
    <name type="scientific">Skermanella cutis</name>
    <dbReference type="NCBI Taxonomy" id="2775420"/>
    <lineage>
        <taxon>Bacteria</taxon>
        <taxon>Pseudomonadati</taxon>
        <taxon>Pseudomonadota</taxon>
        <taxon>Alphaproteobacteria</taxon>
        <taxon>Rhodospirillales</taxon>
        <taxon>Azospirillaceae</taxon>
        <taxon>Skermanella</taxon>
    </lineage>
</organism>
<dbReference type="PANTHER" id="PTHR41164">
    <property type="entry name" value="CURLI PRODUCTION ASSEMBLY/TRANSPORT COMPONENT CSGG"/>
    <property type="match status" value="1"/>
</dbReference>
<keyword evidence="1" id="KW-1003">Cell membrane</keyword>
<keyword evidence="2" id="KW-0732">Signal</keyword>
<name>A0ABX7BJA9_9PROT</name>
<evidence type="ECO:0000256" key="4">
    <source>
        <dbReference type="ARBA" id="ARBA00023139"/>
    </source>
</evidence>
<dbReference type="Pfam" id="PF03783">
    <property type="entry name" value="CsgG"/>
    <property type="match status" value="1"/>
</dbReference>
<dbReference type="InterPro" id="IPR005534">
    <property type="entry name" value="Curli_assmbl/transp-comp_CsgG"/>
</dbReference>
<keyword evidence="7" id="KW-1185">Reference proteome</keyword>